<dbReference type="EMBL" id="BARS01042417">
    <property type="protein sequence ID" value="GAG41554.1"/>
    <property type="molecule type" value="Genomic_DNA"/>
</dbReference>
<comment type="caution">
    <text evidence="2">The sequence shown here is derived from an EMBL/GenBank/DDBJ whole genome shotgun (WGS) entry which is preliminary data.</text>
</comment>
<feature type="non-terminal residue" evidence="2">
    <location>
        <position position="229"/>
    </location>
</feature>
<evidence type="ECO:0000313" key="2">
    <source>
        <dbReference type="EMBL" id="GAG41554.1"/>
    </source>
</evidence>
<proteinExistence type="predicted"/>
<feature type="region of interest" description="Disordered" evidence="1">
    <location>
        <begin position="203"/>
        <end position="229"/>
    </location>
</feature>
<organism evidence="2">
    <name type="scientific">marine sediment metagenome</name>
    <dbReference type="NCBI Taxonomy" id="412755"/>
    <lineage>
        <taxon>unclassified sequences</taxon>
        <taxon>metagenomes</taxon>
        <taxon>ecological metagenomes</taxon>
    </lineage>
</organism>
<name>X0XEE2_9ZZZZ</name>
<accession>X0XEE2</accession>
<reference evidence="2" key="1">
    <citation type="journal article" date="2014" name="Front. Microbiol.">
        <title>High frequency of phylogenetically diverse reductive dehalogenase-homologous genes in deep subseafloor sedimentary metagenomes.</title>
        <authorList>
            <person name="Kawai M."/>
            <person name="Futagami T."/>
            <person name="Toyoda A."/>
            <person name="Takaki Y."/>
            <person name="Nishi S."/>
            <person name="Hori S."/>
            <person name="Arai W."/>
            <person name="Tsubouchi T."/>
            <person name="Morono Y."/>
            <person name="Uchiyama I."/>
            <person name="Ito T."/>
            <person name="Fujiyama A."/>
            <person name="Inagaki F."/>
            <person name="Takami H."/>
        </authorList>
    </citation>
    <scope>NUCLEOTIDE SEQUENCE</scope>
    <source>
        <strain evidence="2">Expedition CK06-06</strain>
    </source>
</reference>
<protein>
    <submittedName>
        <fullName evidence="2">Uncharacterized protein</fullName>
    </submittedName>
</protein>
<evidence type="ECO:0000256" key="1">
    <source>
        <dbReference type="SAM" id="MobiDB-lite"/>
    </source>
</evidence>
<gene>
    <name evidence="2" type="ORF">S01H1_64361</name>
</gene>
<sequence>MYFALRRELLDLSADRLCGLRLSLNTPVASIAELPAGPARAAVAIHEEIDGRPNITVGVRSLRSQAAVIFSLEGDLNEHSSLAVGIDAALSFGENMGFLFDEDEFDSGPAEEVRPRALGLWQDLMGPALGQSEVLAQPPVAPAPLAPPSLPDGSFEVEGLDDDSEVLLLEELADPEDELANAFADEPGEIGAEPLVPLSKFRHAASSEPLSPCADEVQPGVGEPPSAAK</sequence>
<dbReference type="AlphaFoldDB" id="X0XEE2"/>